<dbReference type="Gene3D" id="2.10.10.90">
    <property type="match status" value="1"/>
</dbReference>
<dbReference type="Proteomes" id="UP000030901">
    <property type="component" value="Chromosome"/>
</dbReference>
<evidence type="ECO:0000259" key="3">
    <source>
        <dbReference type="Pfam" id="PF07484"/>
    </source>
</evidence>
<keyword evidence="5" id="KW-1185">Reference proteome</keyword>
<dbReference type="PANTHER" id="PTHR35191">
    <property type="entry name" value="PROPHAGE SIDE TAIL FIBER PROTEIN HOMOLOG STFQ-RELATED"/>
    <property type="match status" value="1"/>
</dbReference>
<dbReference type="SUPFAM" id="SSF88874">
    <property type="entry name" value="Receptor-binding domain of short tail fibre protein gp12"/>
    <property type="match status" value="1"/>
</dbReference>
<dbReference type="InterPro" id="IPR005068">
    <property type="entry name" value="Phage_lambda_Stf-r2"/>
</dbReference>
<dbReference type="InterPro" id="IPR051934">
    <property type="entry name" value="Phage_Tail_Fiber_Structural"/>
</dbReference>
<dbReference type="AlphaFoldDB" id="A0A0A7S079"/>
<dbReference type="GO" id="GO:0019062">
    <property type="term" value="P:virion attachment to host cell"/>
    <property type="evidence" value="ECO:0007669"/>
    <property type="project" value="InterPro"/>
</dbReference>
<evidence type="ECO:0000313" key="4">
    <source>
        <dbReference type="EMBL" id="AJA44965.1"/>
    </source>
</evidence>
<reference evidence="4 5" key="1">
    <citation type="journal article" date="2014" name="Appl. Environ. Microbiol.">
        <title>Gut symbionts from distinct hosts exhibit genotoxic activity via divergent colibactin biosynthetic pathways.</title>
        <authorList>
            <person name="Engel P."/>
            <person name="Vizcaino M.I."/>
            <person name="Crawford J.M."/>
        </authorList>
    </citation>
    <scope>NUCLEOTIDE SEQUENCE [LARGE SCALE GENOMIC DNA]</scope>
    <source>
        <strain evidence="4 5">PEB0191</strain>
    </source>
</reference>
<dbReference type="InterPro" id="IPR011083">
    <property type="entry name" value="Phage_tail_collar_dom"/>
</dbReference>
<evidence type="ECO:0000256" key="1">
    <source>
        <dbReference type="ARBA" id="ARBA00004328"/>
    </source>
</evidence>
<name>A0A0A7S079_FRIPE</name>
<dbReference type="STRING" id="1267021.FPB0191_01141"/>
<gene>
    <name evidence="4" type="ORF">FPB0191_01141</name>
</gene>
<keyword evidence="2" id="KW-0945">Host-virus interaction</keyword>
<accession>A0A0A7S079</accession>
<dbReference type="EMBL" id="CP009056">
    <property type="protein sequence ID" value="AJA44965.1"/>
    <property type="molecule type" value="Genomic_DNA"/>
</dbReference>
<organism evidence="4 5">
    <name type="scientific">Frischella perrara</name>
    <dbReference type="NCBI Taxonomy" id="1267021"/>
    <lineage>
        <taxon>Bacteria</taxon>
        <taxon>Pseudomonadati</taxon>
        <taxon>Pseudomonadota</taxon>
        <taxon>Gammaproteobacteria</taxon>
        <taxon>Orbales</taxon>
        <taxon>Orbaceae</taxon>
        <taxon>Frischella</taxon>
    </lineage>
</organism>
<dbReference type="OrthoDB" id="6402811at2"/>
<dbReference type="InterPro" id="IPR037053">
    <property type="entry name" value="Phage_tail_collar_dom_sf"/>
</dbReference>
<evidence type="ECO:0000313" key="5">
    <source>
        <dbReference type="Proteomes" id="UP000030901"/>
    </source>
</evidence>
<dbReference type="PANTHER" id="PTHR35191:SF1">
    <property type="entry name" value="PROPHAGE SIDE TAIL FIBER PROTEIN HOMOLOG STFQ-RELATED"/>
    <property type="match status" value="1"/>
</dbReference>
<protein>
    <submittedName>
        <fullName evidence="4">Phage-related tail fiber protein</fullName>
    </submittedName>
</protein>
<dbReference type="Pfam" id="PF03406">
    <property type="entry name" value="Phage_fiber_2"/>
    <property type="match status" value="1"/>
</dbReference>
<dbReference type="HOGENOM" id="CLU_504181_0_0_6"/>
<comment type="subcellular location">
    <subcellularLocation>
        <location evidence="1">Virion</location>
    </subcellularLocation>
</comment>
<feature type="domain" description="Phage tail collar" evidence="3">
    <location>
        <begin position="380"/>
        <end position="427"/>
    </location>
</feature>
<evidence type="ECO:0000256" key="2">
    <source>
        <dbReference type="ARBA" id="ARBA00022581"/>
    </source>
</evidence>
<sequence length="517" mass="56538">MSREVQETPDYLIFAEEAKQGEFIAFPDISRGWGVTSERTGKKPPMEWFNGAFNRVDRHLLYLLQQGVPEWNDKVTYPVNAVIKYNGILYIATNENNNAKPSTTTTKWKKLLDDASLTKKGIVQLNSAVNSVSESEAATPKAVKAAYDKALNAFPKTGGIVSGLIKSNQPKTYDIVASKNWLRAVENTFPNAILAHEAGGGGFAIVTGADDARLGKTANLTFASWNGVGFAPMHASGQEDTAINSTVVINCRNGEVNALKGFYEKGIKLIKRGEYGVGHQNLSLTKISDNLNEQNASFFGSTYVNMPESIKPYVNKGSGVVGFVLPYRATDKGWNFSARIYAEVGVTPLNLCYQENRDDTWQKPIKLITEENVNDILPVGIPQPWPTTTPPTGWLKCDGSAFNKNKYPLLAKAYQSGFLPDLRGEFIRGLDSGANIDLNRNILSKQGDQARNATGFWFCKNRGGVDGELITAEPGGKTGGDAGGQAMKHTIDFSNVWPTGDEFRPRNIAFLYIVKAA</sequence>
<dbReference type="Gene3D" id="3.90.1340.10">
    <property type="entry name" value="Phage tail collar domain"/>
    <property type="match status" value="1"/>
</dbReference>
<dbReference type="Pfam" id="PF07484">
    <property type="entry name" value="Collar"/>
    <property type="match status" value="1"/>
</dbReference>
<dbReference type="KEGG" id="fpp:FPB0191_01141"/>
<proteinExistence type="predicted"/>
<dbReference type="GO" id="GO:0046718">
    <property type="term" value="P:symbiont entry into host cell"/>
    <property type="evidence" value="ECO:0007669"/>
    <property type="project" value="InterPro"/>
</dbReference>
<dbReference type="RefSeq" id="WP_082018249.1">
    <property type="nucleotide sequence ID" value="NZ_CP009056.1"/>
</dbReference>